<keyword evidence="3" id="KW-0812">Transmembrane</keyword>
<accession>A0A0G3WJT6</accession>
<evidence type="ECO:0008006" key="9">
    <source>
        <dbReference type="Google" id="ProtNLM"/>
    </source>
</evidence>
<evidence type="ECO:0000256" key="2">
    <source>
        <dbReference type="ARBA" id="ARBA00022452"/>
    </source>
</evidence>
<organism evidence="7 8">
    <name type="scientific">Endomicrobium proavitum</name>
    <dbReference type="NCBI Taxonomy" id="1408281"/>
    <lineage>
        <taxon>Bacteria</taxon>
        <taxon>Pseudomonadati</taxon>
        <taxon>Elusimicrobiota</taxon>
        <taxon>Endomicrobiia</taxon>
        <taxon>Endomicrobiales</taxon>
        <taxon>Endomicrobiaceae</taxon>
        <taxon>Endomicrobium</taxon>
    </lineage>
</organism>
<dbReference type="Proteomes" id="UP000035337">
    <property type="component" value="Chromosome"/>
</dbReference>
<dbReference type="KEGG" id="epo:Epro_0766"/>
<gene>
    <name evidence="7" type="ORF">Epro_0766</name>
</gene>
<dbReference type="STRING" id="1408281.Epro_0766"/>
<comment type="subcellular location">
    <subcellularLocation>
        <location evidence="1">Cell outer membrane</location>
    </subcellularLocation>
</comment>
<evidence type="ECO:0000313" key="8">
    <source>
        <dbReference type="Proteomes" id="UP000035337"/>
    </source>
</evidence>
<dbReference type="SUPFAM" id="SSF56954">
    <property type="entry name" value="Outer membrane efflux proteins (OEP)"/>
    <property type="match status" value="1"/>
</dbReference>
<dbReference type="GO" id="GO:1990281">
    <property type="term" value="C:efflux pump complex"/>
    <property type="evidence" value="ECO:0007669"/>
    <property type="project" value="TreeGrafter"/>
</dbReference>
<evidence type="ECO:0000256" key="4">
    <source>
        <dbReference type="ARBA" id="ARBA00023136"/>
    </source>
</evidence>
<sequence length="386" mass="43505">MRKILLIFTFIFALQNLFAAETGFERVLTQESSIQTALAINHDVLIQAQNVEFAKQRINESSALYFPRIDFNFNASGFDNTSPIILSGDFAPTPVFLPDTNRSLYYVTRVSAWQTIYAGGRNRATNKLAIINLDKVKNEENLIKFQVTGKVKTIFNDCLYYKEKLKLYKSATSGLTPKERAAKISIAQFNYDKALINLLAAIGLDLDTLADVSGVFKAKIKEVTLNQCLLLAYQFKPEMQITQNQEIMDDLGVNLLSMQRYPTISIGAAQEWTGEKIVGEGVNSNWYISANVNIPLFDGGAMFARAKQGKINLRASTLKRSKIEEAVRLAVNKAFLEYNFWKKQAAEQKLIDKTEKFSEAELDIIDNLNKSYYTLELAVGVQLDSY</sequence>
<keyword evidence="8" id="KW-1185">Reference proteome</keyword>
<reference evidence="7 8" key="1">
    <citation type="submission" date="2014-09" db="EMBL/GenBank/DDBJ databases">
        <title>Complete genome sequence of Endomicrobium proavitum.</title>
        <authorList>
            <person name="Zheng H."/>
        </authorList>
    </citation>
    <scope>NUCLEOTIDE SEQUENCE [LARGE SCALE GENOMIC DNA]</scope>
    <source>
        <strain evidence="7 8">Rsa215</strain>
    </source>
</reference>
<protein>
    <recommendedName>
        <fullName evidence="9">Outer membrane efflux protein</fullName>
    </recommendedName>
</protein>
<dbReference type="OrthoDB" id="9807719at2"/>
<keyword evidence="2" id="KW-1134">Transmembrane beta strand</keyword>
<dbReference type="PANTHER" id="PTHR30026:SF20">
    <property type="entry name" value="OUTER MEMBRANE PROTEIN TOLC"/>
    <property type="match status" value="1"/>
</dbReference>
<dbReference type="EMBL" id="CP009498">
    <property type="protein sequence ID" value="AKL98145.1"/>
    <property type="molecule type" value="Genomic_DNA"/>
</dbReference>
<dbReference type="AlphaFoldDB" id="A0A0G3WJT6"/>
<evidence type="ECO:0000256" key="5">
    <source>
        <dbReference type="ARBA" id="ARBA00023237"/>
    </source>
</evidence>
<dbReference type="GO" id="GO:0009279">
    <property type="term" value="C:cell outer membrane"/>
    <property type="evidence" value="ECO:0007669"/>
    <property type="project" value="UniProtKB-SubCell"/>
</dbReference>
<feature type="signal peptide" evidence="6">
    <location>
        <begin position="1"/>
        <end position="19"/>
    </location>
</feature>
<evidence type="ECO:0000256" key="6">
    <source>
        <dbReference type="SAM" id="SignalP"/>
    </source>
</evidence>
<dbReference type="GO" id="GO:0015288">
    <property type="term" value="F:porin activity"/>
    <property type="evidence" value="ECO:0007669"/>
    <property type="project" value="TreeGrafter"/>
</dbReference>
<dbReference type="Gene3D" id="1.20.1600.10">
    <property type="entry name" value="Outer membrane efflux proteins (OEP)"/>
    <property type="match status" value="2"/>
</dbReference>
<evidence type="ECO:0000256" key="1">
    <source>
        <dbReference type="ARBA" id="ARBA00004442"/>
    </source>
</evidence>
<dbReference type="GO" id="GO:0015562">
    <property type="term" value="F:efflux transmembrane transporter activity"/>
    <property type="evidence" value="ECO:0007669"/>
    <property type="project" value="InterPro"/>
</dbReference>
<evidence type="ECO:0000313" key="7">
    <source>
        <dbReference type="EMBL" id="AKL98145.1"/>
    </source>
</evidence>
<keyword evidence="4" id="KW-0472">Membrane</keyword>
<dbReference type="PANTHER" id="PTHR30026">
    <property type="entry name" value="OUTER MEMBRANE PROTEIN TOLC"/>
    <property type="match status" value="1"/>
</dbReference>
<keyword evidence="6" id="KW-0732">Signal</keyword>
<proteinExistence type="predicted"/>
<feature type="chain" id="PRO_5005186063" description="Outer membrane efflux protein" evidence="6">
    <location>
        <begin position="20"/>
        <end position="386"/>
    </location>
</feature>
<name>A0A0G3WJT6_9BACT</name>
<evidence type="ECO:0000256" key="3">
    <source>
        <dbReference type="ARBA" id="ARBA00022692"/>
    </source>
</evidence>
<keyword evidence="5" id="KW-0998">Cell outer membrane</keyword>
<dbReference type="InterPro" id="IPR051906">
    <property type="entry name" value="TolC-like"/>
</dbReference>
<dbReference type="RefSeq" id="WP_052570684.1">
    <property type="nucleotide sequence ID" value="NZ_CP009498.1"/>
</dbReference>